<dbReference type="RefSeq" id="XP_030987771.1">
    <property type="nucleotide sequence ID" value="XM_031122644.1"/>
</dbReference>
<reference evidence="2" key="2">
    <citation type="submission" date="2019-10" db="EMBL/GenBank/DDBJ databases">
        <authorList>
            <consortium name="NCBI Genome Project"/>
        </authorList>
    </citation>
    <scope>NUCLEOTIDE SEQUENCE</scope>
    <source>
        <strain evidence="2">NI907</strain>
    </source>
</reference>
<evidence type="ECO:0000313" key="2">
    <source>
        <dbReference type="RefSeq" id="XP_030987771.1"/>
    </source>
</evidence>
<protein>
    <submittedName>
        <fullName evidence="2">Uncharacterized protein</fullName>
    </submittedName>
</protein>
<reference evidence="2" key="1">
    <citation type="journal article" date="2019" name="Mol. Biol. Evol.">
        <title>Blast fungal genomes show frequent chromosomal changes, gene gains and losses, and effector gene turnover.</title>
        <authorList>
            <person name="Gomez Luciano L.B."/>
            <person name="Jason Tsai I."/>
            <person name="Chuma I."/>
            <person name="Tosa Y."/>
            <person name="Chen Y.H."/>
            <person name="Li J.Y."/>
            <person name="Li M.Y."/>
            <person name="Jade Lu M.Y."/>
            <person name="Nakayashiki H."/>
            <person name="Li W.H."/>
        </authorList>
    </citation>
    <scope>NUCLEOTIDE SEQUENCE</scope>
    <source>
        <strain evidence="2">NI907</strain>
    </source>
</reference>
<evidence type="ECO:0000313" key="1">
    <source>
        <dbReference type="Proteomes" id="UP000515153"/>
    </source>
</evidence>
<dbReference type="Proteomes" id="UP000515153">
    <property type="component" value="Unplaced"/>
</dbReference>
<reference evidence="2" key="3">
    <citation type="submission" date="2025-08" db="UniProtKB">
        <authorList>
            <consortium name="RefSeq"/>
        </authorList>
    </citation>
    <scope>IDENTIFICATION</scope>
    <source>
        <strain evidence="2">NI907</strain>
    </source>
</reference>
<keyword evidence="1" id="KW-1185">Reference proteome</keyword>
<dbReference type="KEGG" id="pgri:PgNI_02582"/>
<dbReference type="AlphaFoldDB" id="A0A6P8BKY1"/>
<sequence>MVGDLIESGERLNVKLRRLLKRCEGPKGKLCTNAGARFVDIFLGRDYELGNTEKFMSSVRIWNLRLDANCK</sequence>
<gene>
    <name evidence="2" type="ORF">PgNI_02582</name>
</gene>
<accession>A0A6P8BKY1</accession>
<name>A0A6P8BKY1_PYRGI</name>
<proteinExistence type="predicted"/>
<dbReference type="GeneID" id="41957555"/>
<organism evidence="1 2">
    <name type="scientific">Pyricularia grisea</name>
    <name type="common">Crabgrass-specific blast fungus</name>
    <name type="synonym">Magnaporthe grisea</name>
    <dbReference type="NCBI Taxonomy" id="148305"/>
    <lineage>
        <taxon>Eukaryota</taxon>
        <taxon>Fungi</taxon>
        <taxon>Dikarya</taxon>
        <taxon>Ascomycota</taxon>
        <taxon>Pezizomycotina</taxon>
        <taxon>Sordariomycetes</taxon>
        <taxon>Sordariomycetidae</taxon>
        <taxon>Magnaporthales</taxon>
        <taxon>Pyriculariaceae</taxon>
        <taxon>Pyricularia</taxon>
    </lineage>
</organism>